<protein>
    <submittedName>
        <fullName evidence="2">Uncharacterized protein</fullName>
    </submittedName>
</protein>
<dbReference type="AlphaFoldDB" id="A0A9Q1FPZ7"/>
<proteinExistence type="predicted"/>
<feature type="region of interest" description="Disordered" evidence="1">
    <location>
        <begin position="1"/>
        <end position="25"/>
    </location>
</feature>
<sequence length="123" mass="12926">MGPAARANASPKRQLSSGQFGPRVPIPLVEGAGPGERLFVCRDLTPSRPAWLCTGSRSISTPDNYIDGRPFLFSPRSSCELISRGGGITSHSLAGETAALLNGFLPITTLLRCADKNQRGSGS</sequence>
<accession>A0A9Q1FPZ7</accession>
<gene>
    <name evidence="2" type="ORF">SKAU_G00125210</name>
</gene>
<organism evidence="2 3">
    <name type="scientific">Synaphobranchus kaupii</name>
    <name type="common">Kaup's arrowtooth eel</name>
    <dbReference type="NCBI Taxonomy" id="118154"/>
    <lineage>
        <taxon>Eukaryota</taxon>
        <taxon>Metazoa</taxon>
        <taxon>Chordata</taxon>
        <taxon>Craniata</taxon>
        <taxon>Vertebrata</taxon>
        <taxon>Euteleostomi</taxon>
        <taxon>Actinopterygii</taxon>
        <taxon>Neopterygii</taxon>
        <taxon>Teleostei</taxon>
        <taxon>Anguilliformes</taxon>
        <taxon>Synaphobranchidae</taxon>
        <taxon>Synaphobranchus</taxon>
    </lineage>
</organism>
<name>A0A9Q1FPZ7_SYNKA</name>
<dbReference type="Proteomes" id="UP001152622">
    <property type="component" value="Chromosome 4"/>
</dbReference>
<evidence type="ECO:0000313" key="3">
    <source>
        <dbReference type="Proteomes" id="UP001152622"/>
    </source>
</evidence>
<evidence type="ECO:0000313" key="2">
    <source>
        <dbReference type="EMBL" id="KAJ8363690.1"/>
    </source>
</evidence>
<reference evidence="2" key="1">
    <citation type="journal article" date="2023" name="Science">
        <title>Genome structures resolve the early diversification of teleost fishes.</title>
        <authorList>
            <person name="Parey E."/>
            <person name="Louis A."/>
            <person name="Montfort J."/>
            <person name="Bouchez O."/>
            <person name="Roques C."/>
            <person name="Iampietro C."/>
            <person name="Lluch J."/>
            <person name="Castinel A."/>
            <person name="Donnadieu C."/>
            <person name="Desvignes T."/>
            <person name="Floi Bucao C."/>
            <person name="Jouanno E."/>
            <person name="Wen M."/>
            <person name="Mejri S."/>
            <person name="Dirks R."/>
            <person name="Jansen H."/>
            <person name="Henkel C."/>
            <person name="Chen W.J."/>
            <person name="Zahm M."/>
            <person name="Cabau C."/>
            <person name="Klopp C."/>
            <person name="Thompson A.W."/>
            <person name="Robinson-Rechavi M."/>
            <person name="Braasch I."/>
            <person name="Lecointre G."/>
            <person name="Bobe J."/>
            <person name="Postlethwait J.H."/>
            <person name="Berthelot C."/>
            <person name="Roest Crollius H."/>
            <person name="Guiguen Y."/>
        </authorList>
    </citation>
    <scope>NUCLEOTIDE SEQUENCE</scope>
    <source>
        <strain evidence="2">WJC10195</strain>
    </source>
</reference>
<dbReference type="EMBL" id="JAINUF010000004">
    <property type="protein sequence ID" value="KAJ8363690.1"/>
    <property type="molecule type" value="Genomic_DNA"/>
</dbReference>
<evidence type="ECO:0000256" key="1">
    <source>
        <dbReference type="SAM" id="MobiDB-lite"/>
    </source>
</evidence>
<comment type="caution">
    <text evidence="2">The sequence shown here is derived from an EMBL/GenBank/DDBJ whole genome shotgun (WGS) entry which is preliminary data.</text>
</comment>
<keyword evidence="3" id="KW-1185">Reference proteome</keyword>